<keyword evidence="1" id="KW-1133">Transmembrane helix</keyword>
<comment type="caution">
    <text evidence="2">The sequence shown here is derived from an EMBL/GenBank/DDBJ whole genome shotgun (WGS) entry which is preliminary data.</text>
</comment>
<dbReference type="AlphaFoldDB" id="A0A261SGP3"/>
<reference evidence="2 3" key="1">
    <citation type="submission" date="2017-05" db="EMBL/GenBank/DDBJ databases">
        <title>Complete and WGS of Bordetella genogroups.</title>
        <authorList>
            <person name="Spilker T."/>
            <person name="LiPuma J."/>
        </authorList>
    </citation>
    <scope>NUCLEOTIDE SEQUENCE [LARGE SCALE GENOMIC DNA]</scope>
    <source>
        <strain evidence="2 3">AU17610</strain>
    </source>
</reference>
<gene>
    <name evidence="2" type="ORF">CEG14_14160</name>
</gene>
<feature type="transmembrane region" description="Helical" evidence="1">
    <location>
        <begin position="65"/>
        <end position="84"/>
    </location>
</feature>
<accession>A0A261SGP3</accession>
<organism evidence="2 3">
    <name type="scientific">Bordetella genomosp. 1</name>
    <dbReference type="NCBI Taxonomy" id="1395607"/>
    <lineage>
        <taxon>Bacteria</taxon>
        <taxon>Pseudomonadati</taxon>
        <taxon>Pseudomonadota</taxon>
        <taxon>Betaproteobacteria</taxon>
        <taxon>Burkholderiales</taxon>
        <taxon>Alcaligenaceae</taxon>
        <taxon>Bordetella</taxon>
    </lineage>
</organism>
<sequence>MSTLPIDPPSTAAEPLDAADLALLHRCRYGRRIRAALGYALFGLFTLFALVLAALLLDAGVRRDAGWPIALLVLCLAGLSLYVWRGLRRGPASRRALDAALRGELRKSVVSGTVDDFGPAAAPGLRYTLDGERVDVALPYWNDITQNPDLGMRPSLLVSRADVPVRLHLLHVLPDSQPLLLRAEYPGTPAAVTTDAPMEAADRAPTRQAGGVVRKILLGAALVAAAAGFVMAPAFLLAAVFAAVAFLPLPGDGLVARATHKRVLTGEVDETIGYRTLHLRGNDMVGASMEYNYRVGGELYRVAHLGAPGRPGQRMTLEYLDLGAGGIKPLFVRFDGGPRLEA</sequence>
<name>A0A261SGP3_9BORD</name>
<dbReference type="EMBL" id="NEVL01000003">
    <property type="protein sequence ID" value="OZI36167.1"/>
    <property type="molecule type" value="Genomic_DNA"/>
</dbReference>
<feature type="transmembrane region" description="Helical" evidence="1">
    <location>
        <begin position="36"/>
        <end position="59"/>
    </location>
</feature>
<evidence type="ECO:0000313" key="2">
    <source>
        <dbReference type="EMBL" id="OZI36167.1"/>
    </source>
</evidence>
<feature type="transmembrane region" description="Helical" evidence="1">
    <location>
        <begin position="216"/>
        <end position="249"/>
    </location>
</feature>
<evidence type="ECO:0000313" key="3">
    <source>
        <dbReference type="Proteomes" id="UP000217005"/>
    </source>
</evidence>
<proteinExistence type="predicted"/>
<keyword evidence="1" id="KW-0812">Transmembrane</keyword>
<protein>
    <submittedName>
        <fullName evidence="2">Uncharacterized protein</fullName>
    </submittedName>
</protein>
<dbReference type="RefSeq" id="WP_094826976.1">
    <property type="nucleotide sequence ID" value="NZ_NEVL01000003.1"/>
</dbReference>
<evidence type="ECO:0000256" key="1">
    <source>
        <dbReference type="SAM" id="Phobius"/>
    </source>
</evidence>
<dbReference type="Proteomes" id="UP000217005">
    <property type="component" value="Unassembled WGS sequence"/>
</dbReference>
<dbReference type="OrthoDB" id="8667133at2"/>
<keyword evidence="1" id="KW-0472">Membrane</keyword>